<dbReference type="PANTHER" id="PTHR21325:SF45">
    <property type="entry name" value="PHOSPHOLIPASE B1, MEMBRANE-ASSOCIATED"/>
    <property type="match status" value="1"/>
</dbReference>
<sequence>MTEMLDTMMNEVPRMIVNIVQILPMESLREVQRPSIGCELQKRFCSCLVLPEDNSTDLKELIELNFEFQWRLEKLLESDRFFKEDFAVVLQPYLQHTQPPRLPVRSLTPTY</sequence>
<name>A0A4W5PMI7_9TELE</name>
<evidence type="ECO:0000313" key="1">
    <source>
        <dbReference type="Ensembl" id="ENSHHUP00000064677.1"/>
    </source>
</evidence>
<dbReference type="PANTHER" id="PTHR21325">
    <property type="entry name" value="PHOSPHOLIPASE B, PLB1"/>
    <property type="match status" value="1"/>
</dbReference>
<dbReference type="GO" id="GO:0006644">
    <property type="term" value="P:phospholipid metabolic process"/>
    <property type="evidence" value="ECO:0007669"/>
    <property type="project" value="TreeGrafter"/>
</dbReference>
<reference evidence="1" key="3">
    <citation type="submission" date="2025-09" db="UniProtKB">
        <authorList>
            <consortium name="Ensembl"/>
        </authorList>
    </citation>
    <scope>IDENTIFICATION</scope>
</reference>
<dbReference type="InterPro" id="IPR038885">
    <property type="entry name" value="PLB1"/>
</dbReference>
<dbReference type="GO" id="GO:0004622">
    <property type="term" value="F:phosphatidylcholine lysophospholipase activity"/>
    <property type="evidence" value="ECO:0007669"/>
    <property type="project" value="TreeGrafter"/>
</dbReference>
<accession>A0A4W5PMI7</accession>
<dbReference type="GO" id="GO:0050253">
    <property type="term" value="F:retinyl-palmitate esterase activity"/>
    <property type="evidence" value="ECO:0007669"/>
    <property type="project" value="TreeGrafter"/>
</dbReference>
<dbReference type="GO" id="GO:0004623">
    <property type="term" value="F:phospholipase A2 activity"/>
    <property type="evidence" value="ECO:0007669"/>
    <property type="project" value="TreeGrafter"/>
</dbReference>
<dbReference type="Ensembl" id="ENSHHUT00000066876.1">
    <property type="protein sequence ID" value="ENSHHUP00000064677.1"/>
    <property type="gene ID" value="ENSHHUG00000038200.1"/>
</dbReference>
<reference evidence="2" key="1">
    <citation type="submission" date="2018-06" db="EMBL/GenBank/DDBJ databases">
        <title>Genome assembly of Danube salmon.</title>
        <authorList>
            <person name="Macqueen D.J."/>
            <person name="Gundappa M.K."/>
        </authorList>
    </citation>
    <scope>NUCLEOTIDE SEQUENCE [LARGE SCALE GENOMIC DNA]</scope>
</reference>
<protein>
    <submittedName>
        <fullName evidence="1">Uncharacterized protein</fullName>
    </submittedName>
</protein>
<reference evidence="1" key="2">
    <citation type="submission" date="2025-08" db="UniProtKB">
        <authorList>
            <consortium name="Ensembl"/>
        </authorList>
    </citation>
    <scope>IDENTIFICATION</scope>
</reference>
<organism evidence="1 2">
    <name type="scientific">Hucho hucho</name>
    <name type="common">huchen</name>
    <dbReference type="NCBI Taxonomy" id="62062"/>
    <lineage>
        <taxon>Eukaryota</taxon>
        <taxon>Metazoa</taxon>
        <taxon>Chordata</taxon>
        <taxon>Craniata</taxon>
        <taxon>Vertebrata</taxon>
        <taxon>Euteleostomi</taxon>
        <taxon>Actinopterygii</taxon>
        <taxon>Neopterygii</taxon>
        <taxon>Teleostei</taxon>
        <taxon>Protacanthopterygii</taxon>
        <taxon>Salmoniformes</taxon>
        <taxon>Salmonidae</taxon>
        <taxon>Salmoninae</taxon>
        <taxon>Hucho</taxon>
    </lineage>
</organism>
<evidence type="ECO:0000313" key="2">
    <source>
        <dbReference type="Proteomes" id="UP000314982"/>
    </source>
</evidence>
<dbReference type="GO" id="GO:0031526">
    <property type="term" value="C:brush border membrane"/>
    <property type="evidence" value="ECO:0007669"/>
    <property type="project" value="TreeGrafter"/>
</dbReference>
<keyword evidence="2" id="KW-1185">Reference proteome</keyword>
<dbReference type="STRING" id="62062.ENSHHUP00000064677"/>
<dbReference type="Proteomes" id="UP000314982">
    <property type="component" value="Unassembled WGS sequence"/>
</dbReference>
<proteinExistence type="predicted"/>
<dbReference type="AlphaFoldDB" id="A0A4W5PMI7"/>